<dbReference type="RefSeq" id="XP_015700756.1">
    <property type="nucleotide sequence ID" value="XM_015846273.1"/>
</dbReference>
<dbReference type="Proteomes" id="UP000002059">
    <property type="component" value="Partially assembled WGS sequence"/>
</dbReference>
<feature type="domain" description="Tag1-like fourth Ig-like" evidence="4">
    <location>
        <begin position="633"/>
        <end position="747"/>
    </location>
</feature>
<feature type="region of interest" description="Disordered" evidence="1">
    <location>
        <begin position="1"/>
        <end position="31"/>
    </location>
</feature>
<dbReference type="InterPro" id="IPR055011">
    <property type="entry name" value="Tag1_C"/>
</dbReference>
<dbReference type="Pfam" id="PF26153">
    <property type="entry name" value="LEA-2L_5"/>
    <property type="match status" value="1"/>
</dbReference>
<sequence>MAGDLGDESSPLLGGTAQQTPDPPTCSATTSICSNGKARATSYEILSESTPLLAHRSSEGIRYLDDRDTPYSASREPSPGPSSKQWKKLRIVRLLSIAFISLTLATIVVLGLGFAAPAVFKQYSEQAAVFKVTGLSIDSFTPDGVKARFQGSFVLNASQVLTKSVRDLGRIGTWLAREIESDETEVQVSLPEYGNVLLGTATIPPITANIRNGHMNRIEFVTNLNAGDIDGIRIVANDWLQGRLGQLRIKGMASVRLRSGILYLGSHTISESFVFQGQYLYSAFIFPPRFRHVELTILVDQDLPAFPEFNITKLNFHEITNPGNQKAMVVDISVLVLNQYPITLAVPPMGFKISVPNCSPADAYIPVINATTDLIQVIPNEPVNISAKGSIGRLPDVLTTVCPGTNSSPLDSLVENYIHGLKSKVYIRGGKSPSSTLPSWMEGFLNNVTIPVPFSGHALGRLVRNFSMTNVYFFLPEPFAEPDTPEAQMRVSALVKAVLNLPSEMDFPLNISRVRSTAFIYYQGKELGYINLKKWQQAHATRIDNETIPSSALLLEFDIKKAPLQVTDGDTFTDVVQALLFKHKPIPLHVKAKVDAETVTALGQFVIRDIPASGNITVKPPASRGLTDLKVGMDALKIVETTESSILLETNLNLTNPTNYSVIVPYVNLLIAHNGTNVGDVTAQNLSISPGLNAGIKVNALWNPLQLAGDDGVAAGRDLISRYISGFNTSITLKSYEGTIPALPTFGLALSPLEFDIPVPQFGAPGEDDRNPGDHGRSHFIKDATLHLWTSTAVFTLASPLSSTTLLITCIDATAFYNHSEPAGTIKYDLPFAVLPGISETPRLPVDLNFGGAGYEAIRQALGGTLKMDAVADICVQLGEYSDEVSYKGRGISAKIRI</sequence>
<dbReference type="GO" id="GO:0000329">
    <property type="term" value="C:fungal-type vacuole membrane"/>
    <property type="evidence" value="ECO:0007669"/>
    <property type="project" value="InterPro"/>
</dbReference>
<dbReference type="eggNOG" id="ENOG502QZVV">
    <property type="taxonomic scope" value="Eukaryota"/>
</dbReference>
<feature type="domain" description="Tag1 C-terminal" evidence="3">
    <location>
        <begin position="505"/>
        <end position="619"/>
    </location>
</feature>
<evidence type="ECO:0000313" key="6">
    <source>
        <dbReference type="EMBL" id="EEH37322.2"/>
    </source>
</evidence>
<feature type="domain" description="Tag1-like fifth Ig-like" evidence="5">
    <location>
        <begin position="774"/>
        <end position="885"/>
    </location>
</feature>
<dbReference type="OMA" id="HYNITKL"/>
<evidence type="ECO:0000259" key="3">
    <source>
        <dbReference type="Pfam" id="PF22786"/>
    </source>
</evidence>
<dbReference type="PANTHER" id="PTHR35895:SF3">
    <property type="entry name" value="PRE-RRNA PROCESSING PROTEIN"/>
    <property type="match status" value="1"/>
</dbReference>
<dbReference type="InterPro" id="IPR046368">
    <property type="entry name" value="Tag1"/>
</dbReference>
<name>C1HAE9_PARBA</name>
<gene>
    <name evidence="6" type="ORF">PAAG_07603</name>
</gene>
<feature type="region of interest" description="Disordered" evidence="1">
    <location>
        <begin position="65"/>
        <end position="84"/>
    </location>
</feature>
<dbReference type="AlphaFoldDB" id="C1HAE9"/>
<evidence type="ECO:0008006" key="8">
    <source>
        <dbReference type="Google" id="ProtNLM"/>
    </source>
</evidence>
<keyword evidence="7" id="KW-1185">Reference proteome</keyword>
<proteinExistence type="predicted"/>
<dbReference type="Pfam" id="PF26174">
    <property type="entry name" value="LEA-2_1"/>
    <property type="match status" value="1"/>
</dbReference>
<protein>
    <recommendedName>
        <fullName evidence="8">Pre-rRNA processing protein</fullName>
    </recommendedName>
</protein>
<evidence type="ECO:0000259" key="5">
    <source>
        <dbReference type="Pfam" id="PF26153"/>
    </source>
</evidence>
<feature type="compositionally biased region" description="Polar residues" evidence="1">
    <location>
        <begin position="16"/>
        <end position="31"/>
    </location>
</feature>
<dbReference type="EMBL" id="KN294017">
    <property type="protein sequence ID" value="EEH37322.2"/>
    <property type="molecule type" value="Genomic_DNA"/>
</dbReference>
<accession>C1HAE9</accession>
<evidence type="ECO:0000256" key="1">
    <source>
        <dbReference type="SAM" id="MobiDB-lite"/>
    </source>
</evidence>
<keyword evidence="2" id="KW-1133">Transmembrane helix</keyword>
<evidence type="ECO:0000313" key="7">
    <source>
        <dbReference type="Proteomes" id="UP000002059"/>
    </source>
</evidence>
<feature type="transmembrane region" description="Helical" evidence="2">
    <location>
        <begin position="94"/>
        <end position="116"/>
    </location>
</feature>
<keyword evidence="2" id="KW-0472">Membrane</keyword>
<dbReference type="KEGG" id="pbl:PAAG_07603"/>
<evidence type="ECO:0000256" key="2">
    <source>
        <dbReference type="SAM" id="Phobius"/>
    </source>
</evidence>
<reference evidence="6 7" key="1">
    <citation type="journal article" date="2011" name="PLoS Genet.">
        <title>Comparative genomic analysis of human fungal pathogens causing paracoccidioidomycosis.</title>
        <authorList>
            <person name="Desjardins C.A."/>
            <person name="Champion M.D."/>
            <person name="Holder J.W."/>
            <person name="Muszewska A."/>
            <person name="Goldberg J."/>
            <person name="Bailao A.M."/>
            <person name="Brigido M.M."/>
            <person name="Ferreira M.E."/>
            <person name="Garcia A.M."/>
            <person name="Grynberg M."/>
            <person name="Gujja S."/>
            <person name="Heiman D.I."/>
            <person name="Henn M.R."/>
            <person name="Kodira C.D."/>
            <person name="Leon-Narvaez H."/>
            <person name="Longo L.V."/>
            <person name="Ma L.J."/>
            <person name="Malavazi I."/>
            <person name="Matsuo A.L."/>
            <person name="Morais F.V."/>
            <person name="Pereira M."/>
            <person name="Rodriguez-Brito S."/>
            <person name="Sakthikumar S."/>
            <person name="Salem-Izacc S.M."/>
            <person name="Sykes S.M."/>
            <person name="Teixeira M.M."/>
            <person name="Vallejo M.C."/>
            <person name="Walter M.E."/>
            <person name="Yandava C."/>
            <person name="Young S."/>
            <person name="Zeng Q."/>
            <person name="Zucker J."/>
            <person name="Felipe M.S."/>
            <person name="Goldman G.H."/>
            <person name="Haas B.J."/>
            <person name="McEwen J.G."/>
            <person name="Nino-Vega G."/>
            <person name="Puccia R."/>
            <person name="San-Blas G."/>
            <person name="Soares C.M."/>
            <person name="Birren B.W."/>
            <person name="Cuomo C.A."/>
        </authorList>
    </citation>
    <scope>NUCLEOTIDE SEQUENCE [LARGE SCALE GENOMIC DNA]</scope>
    <source>
        <strain evidence="7">ATCC MYA-826 / Pb01</strain>
    </source>
</reference>
<dbReference type="GeneID" id="9093552"/>
<dbReference type="STRING" id="502779.C1HAE9"/>
<dbReference type="InterPro" id="IPR059066">
    <property type="entry name" value="Ig_Tag1-like_5th"/>
</dbReference>
<dbReference type="Pfam" id="PF22786">
    <property type="entry name" value="Tag1_C"/>
    <property type="match status" value="1"/>
</dbReference>
<organism evidence="6 7">
    <name type="scientific">Paracoccidioides lutzii (strain ATCC MYA-826 / Pb01)</name>
    <name type="common">Paracoccidioides brasiliensis</name>
    <dbReference type="NCBI Taxonomy" id="502779"/>
    <lineage>
        <taxon>Eukaryota</taxon>
        <taxon>Fungi</taxon>
        <taxon>Dikarya</taxon>
        <taxon>Ascomycota</taxon>
        <taxon>Pezizomycotina</taxon>
        <taxon>Eurotiomycetes</taxon>
        <taxon>Eurotiomycetidae</taxon>
        <taxon>Onygenales</taxon>
        <taxon>Ajellomycetaceae</taxon>
        <taxon>Paracoccidioides</taxon>
    </lineage>
</organism>
<evidence type="ECO:0000259" key="4">
    <source>
        <dbReference type="Pfam" id="PF26150"/>
    </source>
</evidence>
<keyword evidence="2" id="KW-0812">Transmembrane</keyword>
<dbReference type="PANTHER" id="PTHR35895">
    <property type="entry name" value="CHROMOSOME 16, WHOLE GENOME SHOTGUN SEQUENCE"/>
    <property type="match status" value="1"/>
</dbReference>
<dbReference type="OrthoDB" id="5596576at2759"/>
<dbReference type="Pfam" id="PF26150">
    <property type="entry name" value="LEA-2_4"/>
    <property type="match status" value="1"/>
</dbReference>
<dbReference type="InterPro" id="IPR059065">
    <property type="entry name" value="Ig_Tag1-like_4th"/>
</dbReference>
<dbReference type="VEuPathDB" id="FungiDB:PAAG_07603"/>
<dbReference type="HOGENOM" id="CLU_006918_0_0_1"/>